<reference evidence="3 4" key="1">
    <citation type="submission" date="2020-03" db="EMBL/GenBank/DDBJ databases">
        <title>Roseomonas selenitidurans sp. nov. isolated from soil.</title>
        <authorList>
            <person name="Liu H."/>
        </authorList>
    </citation>
    <scope>NUCLEOTIDE SEQUENCE [LARGE SCALE GENOMIC DNA]</scope>
    <source>
        <strain evidence="3 4">JCM 15073</strain>
    </source>
</reference>
<sequence length="262" mass="26937">MARQPDPAEFQGRRILVTGGSKGTGRATVRRFLAGGASVLTAARRLPEDPEGALWVAADLTTPEGTRALAEAATERLGGLDVLVHVLGGSSAPGGGFAALTEEDWRAELDMNLMPAVRLDRALLPAMVAQGSGAVIHVSSIQSRLPLHDSTTAYAAAKAALTTYSKALSKEVGPKGVRVNVVSPGWIYTEASEALMERIAAKTGGTVEAAREGVLQALGGIPLGRPAAPENVADLIAFLASDQASAIHGAEYVIDGGTIPTV</sequence>
<name>A0ABX1F498_9PROT</name>
<keyword evidence="2" id="KW-0560">Oxidoreductase</keyword>
<dbReference type="PROSITE" id="PS00061">
    <property type="entry name" value="ADH_SHORT"/>
    <property type="match status" value="1"/>
</dbReference>
<dbReference type="InterPro" id="IPR020904">
    <property type="entry name" value="Sc_DH/Rdtase_CS"/>
</dbReference>
<dbReference type="InterPro" id="IPR002347">
    <property type="entry name" value="SDR_fam"/>
</dbReference>
<organism evidence="3 4">
    <name type="scientific">Falsiroseomonas frigidaquae</name>
    <dbReference type="NCBI Taxonomy" id="487318"/>
    <lineage>
        <taxon>Bacteria</taxon>
        <taxon>Pseudomonadati</taxon>
        <taxon>Pseudomonadota</taxon>
        <taxon>Alphaproteobacteria</taxon>
        <taxon>Acetobacterales</taxon>
        <taxon>Roseomonadaceae</taxon>
        <taxon>Falsiroseomonas</taxon>
    </lineage>
</organism>
<protein>
    <submittedName>
        <fullName evidence="3">SDR family oxidoreductase</fullName>
    </submittedName>
</protein>
<evidence type="ECO:0000313" key="4">
    <source>
        <dbReference type="Proteomes" id="UP000765160"/>
    </source>
</evidence>
<dbReference type="NCBIfam" id="NF005095">
    <property type="entry name" value="PRK06523.1"/>
    <property type="match status" value="1"/>
</dbReference>
<dbReference type="PANTHER" id="PTHR42760">
    <property type="entry name" value="SHORT-CHAIN DEHYDROGENASES/REDUCTASES FAMILY MEMBER"/>
    <property type="match status" value="1"/>
</dbReference>
<dbReference type="PANTHER" id="PTHR42760:SF133">
    <property type="entry name" value="3-OXOACYL-[ACYL-CARRIER-PROTEIN] REDUCTASE"/>
    <property type="match status" value="1"/>
</dbReference>
<evidence type="ECO:0000256" key="2">
    <source>
        <dbReference type="ARBA" id="ARBA00023002"/>
    </source>
</evidence>
<comment type="similarity">
    <text evidence="1">Belongs to the short-chain dehydrogenases/reductases (SDR) family.</text>
</comment>
<dbReference type="SUPFAM" id="SSF51735">
    <property type="entry name" value="NAD(P)-binding Rossmann-fold domains"/>
    <property type="match status" value="1"/>
</dbReference>
<evidence type="ECO:0000256" key="1">
    <source>
        <dbReference type="ARBA" id="ARBA00006484"/>
    </source>
</evidence>
<dbReference type="PRINTS" id="PR00080">
    <property type="entry name" value="SDRFAMILY"/>
</dbReference>
<dbReference type="EMBL" id="JAAVTX010000006">
    <property type="protein sequence ID" value="NKE47171.1"/>
    <property type="molecule type" value="Genomic_DNA"/>
</dbReference>
<dbReference type="InterPro" id="IPR036291">
    <property type="entry name" value="NAD(P)-bd_dom_sf"/>
</dbReference>
<evidence type="ECO:0000313" key="3">
    <source>
        <dbReference type="EMBL" id="NKE47171.1"/>
    </source>
</evidence>
<comment type="caution">
    <text evidence="3">The sequence shown here is derived from an EMBL/GenBank/DDBJ whole genome shotgun (WGS) entry which is preliminary data.</text>
</comment>
<dbReference type="Proteomes" id="UP000765160">
    <property type="component" value="Unassembled WGS sequence"/>
</dbReference>
<accession>A0ABX1F498</accession>
<keyword evidence="4" id="KW-1185">Reference proteome</keyword>
<dbReference type="Gene3D" id="3.40.50.720">
    <property type="entry name" value="NAD(P)-binding Rossmann-like Domain"/>
    <property type="match status" value="1"/>
</dbReference>
<dbReference type="PRINTS" id="PR00081">
    <property type="entry name" value="GDHRDH"/>
</dbReference>
<dbReference type="RefSeq" id="WP_168052245.1">
    <property type="nucleotide sequence ID" value="NZ_JAATJR010000006.1"/>
</dbReference>
<proteinExistence type="inferred from homology"/>
<gene>
    <name evidence="3" type="ORF">HB662_20500</name>
</gene>
<dbReference type="Pfam" id="PF13561">
    <property type="entry name" value="adh_short_C2"/>
    <property type="match status" value="1"/>
</dbReference>